<protein>
    <submittedName>
        <fullName evidence="1">Uncharacterized protein</fullName>
    </submittedName>
</protein>
<organism evidence="1">
    <name type="scientific">Brassica cretica</name>
    <name type="common">Mustard</name>
    <dbReference type="NCBI Taxonomy" id="69181"/>
    <lineage>
        <taxon>Eukaryota</taxon>
        <taxon>Viridiplantae</taxon>
        <taxon>Streptophyta</taxon>
        <taxon>Embryophyta</taxon>
        <taxon>Tracheophyta</taxon>
        <taxon>Spermatophyta</taxon>
        <taxon>Magnoliopsida</taxon>
        <taxon>eudicotyledons</taxon>
        <taxon>Gunneridae</taxon>
        <taxon>Pentapetalae</taxon>
        <taxon>rosids</taxon>
        <taxon>malvids</taxon>
        <taxon>Brassicales</taxon>
        <taxon>Brassicaceae</taxon>
        <taxon>Brassiceae</taxon>
        <taxon>Brassica</taxon>
    </lineage>
</organism>
<comment type="caution">
    <text evidence="1">The sequence shown here is derived from an EMBL/GenBank/DDBJ whole genome shotgun (WGS) entry which is preliminary data.</text>
</comment>
<dbReference type="AlphaFoldDB" id="A0A8S9M2U9"/>
<gene>
    <name evidence="1" type="ORF">F2Q70_00013485</name>
</gene>
<accession>A0A8S9M2U9</accession>
<name>A0A8S9M2U9_BRACR</name>
<reference evidence="1" key="1">
    <citation type="submission" date="2019-12" db="EMBL/GenBank/DDBJ databases">
        <title>Genome sequencing and annotation of Brassica cretica.</title>
        <authorList>
            <person name="Studholme D.J."/>
            <person name="Sarris P.F."/>
        </authorList>
    </citation>
    <scope>NUCLEOTIDE SEQUENCE</scope>
    <source>
        <strain evidence="1">PFS-102/07</strain>
        <tissue evidence="1">Leaf</tissue>
    </source>
</reference>
<sequence length="291" mass="33815">MVANNKAINGNYLIKVIRYLSLRMSCREFCIFTYAEGHVDLKTYHAVIVKSSSLLVFSIYSQEACAGGGFNTELHQSRERTDGLRENREAVRAQIKLLEIDQYLMKYEETAFLPRRNNELELLSSLVSCRQFSDRSSLNLILAYRIWKQFEQIHQLVLQIQLLSSYLRIYFNQSINLYETHLLPIVADTSIKLGLSFLFSRARLHEKASYPFTVWIIDLSTLSRYVSSLEDAEAVSFVEKMVEIWRMDKTGIAMDREETLPRTSLELCYNLSVSKDNRVLAQSCDRSRIYP</sequence>
<evidence type="ECO:0000313" key="1">
    <source>
        <dbReference type="EMBL" id="KAF2611573.1"/>
    </source>
</evidence>
<proteinExistence type="predicted"/>
<dbReference type="EMBL" id="QGKY02000089">
    <property type="protein sequence ID" value="KAF2611573.1"/>
    <property type="molecule type" value="Genomic_DNA"/>
</dbReference>